<sequence>MKQLIQNYKTGELALVDVPAPQVKSGGVLVKTINSAVSVGTEKLMVNLAQQNLFEKARSRPDLIKRLIDKIKTEGIMEAWQAVKGRMETLQPLGYSSSGEVVAVGDDVDEFKVGDRVACGSDLFATHSEVTWIPKNDCVKIPESISYEDAAFAYIAAIGIHAIRCGNLTFGSKVGVIGLGLIGQIVVQALKAWGCEVVGYDLDLRKVELAKELGADDATANRNEMITKSKLLTNGIGFDAVIIMASTTSNDPMELSAEITRERGTIVACGWVKLDVPRNVFFDKELSLIVSRATGPGKFDLDWEIKGNHYPKSLVRWTQAGNMEEYLNLVAKRQINMSKIITHRFKIDDALKAYDLLLKKEHPYYLGVLLEYDENKRSYESKVVINPKQKYEKKQPVVGMIGAGLFSNVTILPCIKKIPGVKLKGVATATGISGSNVAKQFGFEYCTTDYKEILKDPDINTVIIATRHDLHAKMIIEALEAGKDVFAEKPLAVSEEEVREITVAYRKSGKRLMVGFNRRFSPFAVKAKQLMGDVGALTINCRINAGFVPKSHWVLNKEGGGRVIGEMCHFIDSIQYATSSVPSRVYAEVISSKDGQITNGDNIIVTMKMKNGSVANILYTSIGHKGIPRERIEVFGNNQGYIIDNFTEMLFIKDGKREKIRRFNIDRGYQNEFSLFFNTIKNGAPMPVDFSEYLYTTMATFAVMESIQKAQSIAVKELFVV</sequence>
<dbReference type="SUPFAM" id="SSF50129">
    <property type="entry name" value="GroES-like"/>
    <property type="match status" value="1"/>
</dbReference>
<dbReference type="PANTHER" id="PTHR43377">
    <property type="entry name" value="BILIVERDIN REDUCTASE A"/>
    <property type="match status" value="1"/>
</dbReference>
<dbReference type="Proteomes" id="UP000488506">
    <property type="component" value="Unassembled WGS sequence"/>
</dbReference>
<dbReference type="InterPro" id="IPR013149">
    <property type="entry name" value="ADH-like_C"/>
</dbReference>
<dbReference type="Pfam" id="PF00107">
    <property type="entry name" value="ADH_zinc_N"/>
    <property type="match status" value="1"/>
</dbReference>
<dbReference type="GO" id="GO:0000166">
    <property type="term" value="F:nucleotide binding"/>
    <property type="evidence" value="ECO:0007669"/>
    <property type="project" value="InterPro"/>
</dbReference>
<evidence type="ECO:0000313" key="2">
    <source>
        <dbReference type="EMBL" id="KAF0135184.1"/>
    </source>
</evidence>
<dbReference type="CDD" id="cd08255">
    <property type="entry name" value="2-desacetyl-2-hydroxyethyl_bacteriochlorophyllide_like"/>
    <property type="match status" value="1"/>
</dbReference>
<dbReference type="SUPFAM" id="SSF55347">
    <property type="entry name" value="Glyceraldehyde-3-phosphate dehydrogenase-like, C-terminal domain"/>
    <property type="match status" value="1"/>
</dbReference>
<name>A0A833L2I0_UNCSA</name>
<protein>
    <submittedName>
        <fullName evidence="2">Putative dehydrogenase-related protein</fullName>
    </submittedName>
</protein>
<dbReference type="Pfam" id="PF08240">
    <property type="entry name" value="ADH_N"/>
    <property type="match status" value="1"/>
</dbReference>
<dbReference type="InterPro" id="IPR036291">
    <property type="entry name" value="NAD(P)-bd_dom_sf"/>
</dbReference>
<evidence type="ECO:0000313" key="3">
    <source>
        <dbReference type="Proteomes" id="UP000488506"/>
    </source>
</evidence>
<dbReference type="Gene3D" id="3.90.180.10">
    <property type="entry name" value="Medium-chain alcohol dehydrogenases, catalytic domain"/>
    <property type="match status" value="1"/>
</dbReference>
<dbReference type="InterPro" id="IPR011032">
    <property type="entry name" value="GroES-like_sf"/>
</dbReference>
<dbReference type="EMBL" id="WPAF01000001">
    <property type="protein sequence ID" value="KAF0135184.1"/>
    <property type="molecule type" value="Genomic_DNA"/>
</dbReference>
<dbReference type="InterPro" id="IPR013154">
    <property type="entry name" value="ADH-like_N"/>
</dbReference>
<dbReference type="SMART" id="SM00829">
    <property type="entry name" value="PKS_ER"/>
    <property type="match status" value="1"/>
</dbReference>
<dbReference type="Pfam" id="PF22725">
    <property type="entry name" value="GFO_IDH_MocA_C3"/>
    <property type="match status" value="1"/>
</dbReference>
<proteinExistence type="predicted"/>
<reference evidence="2 3" key="1">
    <citation type="submission" date="2019-12" db="EMBL/GenBank/DDBJ databases">
        <authorList>
            <person name="Wolfe R."/>
            <person name="Danczak R."/>
            <person name="Wilkins M."/>
        </authorList>
    </citation>
    <scope>NUCLEOTIDE SEQUENCE [LARGE SCALE GENOMIC DNA]</scope>
    <source>
        <strain evidence="2">X2_MaxBin.013</strain>
    </source>
</reference>
<dbReference type="InterPro" id="IPR000683">
    <property type="entry name" value="Gfo/Idh/MocA-like_OxRdtase_N"/>
</dbReference>
<dbReference type="InterPro" id="IPR020843">
    <property type="entry name" value="ER"/>
</dbReference>
<dbReference type="GO" id="GO:0016491">
    <property type="term" value="F:oxidoreductase activity"/>
    <property type="evidence" value="ECO:0007669"/>
    <property type="project" value="InterPro"/>
</dbReference>
<dbReference type="AlphaFoldDB" id="A0A833L2I0"/>
<dbReference type="Gene3D" id="3.40.50.720">
    <property type="entry name" value="NAD(P)-binding Rossmann-like Domain"/>
    <property type="match status" value="2"/>
</dbReference>
<dbReference type="PANTHER" id="PTHR43377:SF1">
    <property type="entry name" value="BILIVERDIN REDUCTASE A"/>
    <property type="match status" value="1"/>
</dbReference>
<dbReference type="InterPro" id="IPR055170">
    <property type="entry name" value="GFO_IDH_MocA-like_dom"/>
</dbReference>
<comment type="caution">
    <text evidence="2">The sequence shown here is derived from an EMBL/GenBank/DDBJ whole genome shotgun (WGS) entry which is preliminary data.</text>
</comment>
<dbReference type="Pfam" id="PF01408">
    <property type="entry name" value="GFO_IDH_MocA"/>
    <property type="match status" value="1"/>
</dbReference>
<gene>
    <name evidence="2" type="ORF">FD145_10</name>
</gene>
<dbReference type="Gene3D" id="3.30.360.10">
    <property type="entry name" value="Dihydrodipicolinate Reductase, domain 2"/>
    <property type="match status" value="1"/>
</dbReference>
<organism evidence="2 3">
    <name type="scientific">Candidatus Saganbacteria bacterium</name>
    <dbReference type="NCBI Taxonomy" id="2575572"/>
    <lineage>
        <taxon>Bacteria</taxon>
        <taxon>Bacillati</taxon>
        <taxon>Saganbacteria</taxon>
    </lineage>
</organism>
<evidence type="ECO:0000259" key="1">
    <source>
        <dbReference type="SMART" id="SM00829"/>
    </source>
</evidence>
<dbReference type="SUPFAM" id="SSF51735">
    <property type="entry name" value="NAD(P)-binding Rossmann-fold domains"/>
    <property type="match status" value="2"/>
</dbReference>
<dbReference type="InterPro" id="IPR051450">
    <property type="entry name" value="Gfo/Idh/MocA_Oxidoreductases"/>
</dbReference>
<feature type="domain" description="Enoyl reductase (ER)" evidence="1">
    <location>
        <begin position="11"/>
        <end position="362"/>
    </location>
</feature>
<accession>A0A833L2I0</accession>